<dbReference type="Proteomes" id="UP000181997">
    <property type="component" value="Unassembled WGS sequence"/>
</dbReference>
<gene>
    <name evidence="2" type="ORF">GA0061094_0046</name>
</gene>
<dbReference type="InterPro" id="IPR007607">
    <property type="entry name" value="BacA/B"/>
</dbReference>
<dbReference type="PANTHER" id="PTHR35024:SF4">
    <property type="entry name" value="POLYMER-FORMING CYTOSKELETAL PROTEIN"/>
    <property type="match status" value="1"/>
</dbReference>
<evidence type="ECO:0000313" key="3">
    <source>
        <dbReference type="Proteomes" id="UP000181997"/>
    </source>
</evidence>
<dbReference type="RefSeq" id="WP_058297000.1">
    <property type="nucleotide sequence ID" value="NZ_FMAU01000001.1"/>
</dbReference>
<proteinExistence type="inferred from homology"/>
<dbReference type="Gene3D" id="2.160.20.120">
    <property type="match status" value="1"/>
</dbReference>
<comment type="similarity">
    <text evidence="1">Belongs to the bactofilin family.</text>
</comment>
<reference evidence="3" key="1">
    <citation type="submission" date="2016-08" db="EMBL/GenBank/DDBJ databases">
        <authorList>
            <person name="Varghese N."/>
            <person name="Submissions Spin"/>
        </authorList>
    </citation>
    <scope>NUCLEOTIDE SEQUENCE [LARGE SCALE GENOMIC DNA]</scope>
    <source>
        <strain evidence="3">SGD-1123</strain>
    </source>
</reference>
<keyword evidence="3" id="KW-1185">Reference proteome</keyword>
<dbReference type="Pfam" id="PF04519">
    <property type="entry name" value="Bactofilin"/>
    <property type="match status" value="1"/>
</dbReference>
<name>A0A0V8HP00_9BACI</name>
<dbReference type="PANTHER" id="PTHR35024">
    <property type="entry name" value="HYPOTHETICAL CYTOSOLIC PROTEIN"/>
    <property type="match status" value="1"/>
</dbReference>
<evidence type="ECO:0000256" key="1">
    <source>
        <dbReference type="ARBA" id="ARBA00044755"/>
    </source>
</evidence>
<dbReference type="AlphaFoldDB" id="A0A0V8HP00"/>
<organism evidence="2 3">
    <name type="scientific">[Bacillus] enclensis</name>
    <dbReference type="NCBI Taxonomy" id="1402860"/>
    <lineage>
        <taxon>Bacteria</taxon>
        <taxon>Bacillati</taxon>
        <taxon>Bacillota</taxon>
        <taxon>Bacilli</taxon>
        <taxon>Bacillales</taxon>
        <taxon>Bacillaceae</taxon>
        <taxon>Rossellomorea</taxon>
    </lineage>
</organism>
<sequence>MSTVEKKELHDLKISGSGTSGGGKFNSVRISGSGTIQGDIECRDLKISGSGKINGDITSEEFKCSGSSKVEGNIQAKEITVSGSTKIEGSVTAAEMSVSGSSRISENLTCKEFSSSGSTKIEGKVHGGELRSHGALKVEKECEVETFISRGGVTINGLLSADKVNIKLSHESFIKEIGGEIIEVKNEHSSTLIKQVVNFFMQRDDYLRSDLIEGDEIYLEHTRAKLVRGKNIVIGENCEIDTVEYSGTIDIKDGSKVGNTIKY</sequence>
<evidence type="ECO:0000313" key="2">
    <source>
        <dbReference type="EMBL" id="SCB72223.1"/>
    </source>
</evidence>
<protein>
    <submittedName>
        <fullName evidence="2">Polymer-forming protein</fullName>
    </submittedName>
</protein>
<accession>A0A0V8HP00</accession>
<dbReference type="EMBL" id="FMAU01000001">
    <property type="protein sequence ID" value="SCB72223.1"/>
    <property type="molecule type" value="Genomic_DNA"/>
</dbReference>